<dbReference type="CDD" id="cd01392">
    <property type="entry name" value="HTH_LacI"/>
    <property type="match status" value="1"/>
</dbReference>
<dbReference type="Gene3D" id="1.10.260.40">
    <property type="entry name" value="lambda repressor-like DNA-binding domains"/>
    <property type="match status" value="1"/>
</dbReference>
<dbReference type="Proteomes" id="UP000522313">
    <property type="component" value="Unassembled WGS sequence"/>
</dbReference>
<feature type="region of interest" description="Disordered" evidence="4">
    <location>
        <begin position="1"/>
        <end position="31"/>
    </location>
</feature>
<dbReference type="Gene3D" id="3.40.50.2300">
    <property type="match status" value="2"/>
</dbReference>
<evidence type="ECO:0000313" key="6">
    <source>
        <dbReference type="EMBL" id="MBB6506619.1"/>
    </source>
</evidence>
<evidence type="ECO:0000313" key="7">
    <source>
        <dbReference type="Proteomes" id="UP000522313"/>
    </source>
</evidence>
<keyword evidence="1" id="KW-0805">Transcription regulation</keyword>
<keyword evidence="2" id="KW-0238">DNA-binding</keyword>
<dbReference type="PROSITE" id="PS50932">
    <property type="entry name" value="HTH_LACI_2"/>
    <property type="match status" value="1"/>
</dbReference>
<dbReference type="PRINTS" id="PR00036">
    <property type="entry name" value="HTHLACI"/>
</dbReference>
<keyword evidence="3" id="KW-0804">Transcription</keyword>
<evidence type="ECO:0000256" key="3">
    <source>
        <dbReference type="ARBA" id="ARBA00023163"/>
    </source>
</evidence>
<gene>
    <name evidence="6" type="ORF">F4693_003626</name>
</gene>
<reference evidence="6 7" key="2">
    <citation type="submission" date="2020-08" db="EMBL/GenBank/DDBJ databases">
        <authorList>
            <person name="Partida-Martinez L."/>
            <person name="Huntemann M."/>
            <person name="Clum A."/>
            <person name="Wang J."/>
            <person name="Palaniappan K."/>
            <person name="Ritter S."/>
            <person name="Chen I.-M."/>
            <person name="Stamatis D."/>
            <person name="Reddy T."/>
            <person name="O'Malley R."/>
            <person name="Daum C."/>
            <person name="Shapiro N."/>
            <person name="Ivanova N."/>
            <person name="Kyrpides N."/>
            <person name="Woyke T."/>
        </authorList>
    </citation>
    <scope>NUCLEOTIDE SEQUENCE [LARGE SCALE GENOMIC DNA]</scope>
    <source>
        <strain evidence="6 7">AS3.13</strain>
    </source>
</reference>
<dbReference type="CDD" id="cd01545">
    <property type="entry name" value="PBP1_SalR"/>
    <property type="match status" value="1"/>
</dbReference>
<dbReference type="SUPFAM" id="SSF53822">
    <property type="entry name" value="Periplasmic binding protein-like I"/>
    <property type="match status" value="1"/>
</dbReference>
<dbReference type="InterPro" id="IPR000843">
    <property type="entry name" value="HTH_LacI"/>
</dbReference>
<name>A0A7X0JG55_9SPHN</name>
<dbReference type="PANTHER" id="PTHR30146">
    <property type="entry name" value="LACI-RELATED TRANSCRIPTIONAL REPRESSOR"/>
    <property type="match status" value="1"/>
</dbReference>
<evidence type="ECO:0000256" key="4">
    <source>
        <dbReference type="SAM" id="MobiDB-lite"/>
    </source>
</evidence>
<dbReference type="PROSITE" id="PS00356">
    <property type="entry name" value="HTH_LACI_1"/>
    <property type="match status" value="1"/>
</dbReference>
<evidence type="ECO:0000256" key="1">
    <source>
        <dbReference type="ARBA" id="ARBA00023015"/>
    </source>
</evidence>
<dbReference type="InterPro" id="IPR046335">
    <property type="entry name" value="LacI/GalR-like_sensor"/>
</dbReference>
<dbReference type="AlphaFoldDB" id="A0A7X0JG55"/>
<dbReference type="SMART" id="SM00354">
    <property type="entry name" value="HTH_LACI"/>
    <property type="match status" value="1"/>
</dbReference>
<dbReference type="InterPro" id="IPR028082">
    <property type="entry name" value="Peripla_BP_I"/>
</dbReference>
<comment type="caution">
    <text evidence="6">The sequence shown here is derived from an EMBL/GenBank/DDBJ whole genome shotgun (WGS) entry which is preliminary data.</text>
</comment>
<dbReference type="GO" id="GO:0003700">
    <property type="term" value="F:DNA-binding transcription factor activity"/>
    <property type="evidence" value="ECO:0007669"/>
    <property type="project" value="TreeGrafter"/>
</dbReference>
<dbReference type="InterPro" id="IPR010982">
    <property type="entry name" value="Lambda_DNA-bd_dom_sf"/>
</dbReference>
<evidence type="ECO:0000259" key="5">
    <source>
        <dbReference type="PROSITE" id="PS50932"/>
    </source>
</evidence>
<accession>A0A7X0JG55</accession>
<dbReference type="SUPFAM" id="SSF47413">
    <property type="entry name" value="lambda repressor-like DNA-binding domains"/>
    <property type="match status" value="1"/>
</dbReference>
<reference evidence="6 7" key="1">
    <citation type="submission" date="2020-08" db="EMBL/GenBank/DDBJ databases">
        <title>The Agave Microbiome: Exploring the role of microbial communities in plant adaptations to desert environments.</title>
        <authorList>
            <person name="Partida-Martinez L.P."/>
        </authorList>
    </citation>
    <scope>NUCLEOTIDE SEQUENCE [LARGE SCALE GENOMIC DNA]</scope>
    <source>
        <strain evidence="6 7">AS3.13</strain>
    </source>
</reference>
<organism evidence="6 7">
    <name type="scientific">Sphingomonas endophytica</name>
    <dbReference type="NCBI Taxonomy" id="869719"/>
    <lineage>
        <taxon>Bacteria</taxon>
        <taxon>Pseudomonadati</taxon>
        <taxon>Pseudomonadota</taxon>
        <taxon>Alphaproteobacteria</taxon>
        <taxon>Sphingomonadales</taxon>
        <taxon>Sphingomonadaceae</taxon>
        <taxon>Sphingomonas</taxon>
    </lineage>
</organism>
<dbReference type="Pfam" id="PF13377">
    <property type="entry name" value="Peripla_BP_3"/>
    <property type="match status" value="1"/>
</dbReference>
<evidence type="ECO:0000256" key="2">
    <source>
        <dbReference type="ARBA" id="ARBA00023125"/>
    </source>
</evidence>
<proteinExistence type="predicted"/>
<sequence>MPTPPAVAKNRAHGLSGMNEPRGSRRQRNAPTISDVAARAGVSPMTVSRVINREGSVRDATRERVEEAIAALRYAPSAAARMLAGGEDFRLGVLHTTTSLFYFSEFLVGCLDQAARQNGQIIVEQCAEGGEVAAIEHLLNGRVDGLLLPPPLGDAETVLAMLRERDVPVVAVSTGRAPEWALSVSIDDRKAAYEMTRHLGALGHRRIGFVTGAANQSATGERLAGYRDAVADMALDADDTLIAAGDFGYRSGLDAAERLLDLSDAPTAIFASNDDMAAATVAIAHRRDLDVPGDLTVCGFDDSALATTVWPELTTIRQPVSDMARTAVDLLMREIRQRRAGGSEDHPHVLVEYALIRRQSDAVPRRRPRATG</sequence>
<protein>
    <submittedName>
        <fullName evidence="6">LacI family transcriptional regulator</fullName>
    </submittedName>
</protein>
<dbReference type="EMBL" id="JACHBT010000028">
    <property type="protein sequence ID" value="MBB6506619.1"/>
    <property type="molecule type" value="Genomic_DNA"/>
</dbReference>
<dbReference type="PANTHER" id="PTHR30146:SF153">
    <property type="entry name" value="LACTOSE OPERON REPRESSOR"/>
    <property type="match status" value="1"/>
</dbReference>
<dbReference type="GO" id="GO:0000976">
    <property type="term" value="F:transcription cis-regulatory region binding"/>
    <property type="evidence" value="ECO:0007669"/>
    <property type="project" value="TreeGrafter"/>
</dbReference>
<feature type="domain" description="HTH lacI-type" evidence="5">
    <location>
        <begin position="31"/>
        <end position="85"/>
    </location>
</feature>
<dbReference type="Pfam" id="PF00356">
    <property type="entry name" value="LacI"/>
    <property type="match status" value="1"/>
</dbReference>